<dbReference type="Proteomes" id="UP000789920">
    <property type="component" value="Unassembled WGS sequence"/>
</dbReference>
<organism evidence="1 2">
    <name type="scientific">Racocetra persica</name>
    <dbReference type="NCBI Taxonomy" id="160502"/>
    <lineage>
        <taxon>Eukaryota</taxon>
        <taxon>Fungi</taxon>
        <taxon>Fungi incertae sedis</taxon>
        <taxon>Mucoromycota</taxon>
        <taxon>Glomeromycotina</taxon>
        <taxon>Glomeromycetes</taxon>
        <taxon>Diversisporales</taxon>
        <taxon>Gigasporaceae</taxon>
        <taxon>Racocetra</taxon>
    </lineage>
</organism>
<evidence type="ECO:0000313" key="1">
    <source>
        <dbReference type="EMBL" id="CAG8610963.1"/>
    </source>
</evidence>
<keyword evidence="2" id="KW-1185">Reference proteome</keyword>
<name>A0ACA9MWB6_9GLOM</name>
<evidence type="ECO:0000313" key="2">
    <source>
        <dbReference type="Proteomes" id="UP000789920"/>
    </source>
</evidence>
<proteinExistence type="predicted"/>
<protein>
    <submittedName>
        <fullName evidence="1">24792_t:CDS:1</fullName>
    </submittedName>
</protein>
<dbReference type="EMBL" id="CAJVQC010009947">
    <property type="protein sequence ID" value="CAG8610963.1"/>
    <property type="molecule type" value="Genomic_DNA"/>
</dbReference>
<sequence length="64" mass="7416">MNNHQIFAENISEEKQILELGQTKEVCYESNTSTYKASSDDLEFLEKEIKEIEKCKIIQESNSS</sequence>
<accession>A0ACA9MWB6</accession>
<comment type="caution">
    <text evidence="1">The sequence shown here is derived from an EMBL/GenBank/DDBJ whole genome shotgun (WGS) entry which is preliminary data.</text>
</comment>
<gene>
    <name evidence="1" type="ORF">RPERSI_LOCUS6307</name>
</gene>
<feature type="non-terminal residue" evidence="1">
    <location>
        <position position="64"/>
    </location>
</feature>
<reference evidence="1" key="1">
    <citation type="submission" date="2021-06" db="EMBL/GenBank/DDBJ databases">
        <authorList>
            <person name="Kallberg Y."/>
            <person name="Tangrot J."/>
            <person name="Rosling A."/>
        </authorList>
    </citation>
    <scope>NUCLEOTIDE SEQUENCE</scope>
    <source>
        <strain evidence="1">MA461A</strain>
    </source>
</reference>